<dbReference type="PANTHER" id="PTHR47926:SF383">
    <property type="entry name" value="DYW DOMAIN-CONTAINING PROTEIN"/>
    <property type="match status" value="1"/>
</dbReference>
<dbReference type="AlphaFoldDB" id="A0AAV7FL76"/>
<dbReference type="Proteomes" id="UP000775213">
    <property type="component" value="Unassembled WGS sequence"/>
</dbReference>
<organism evidence="3 4">
    <name type="scientific">Dendrobium chrysotoxum</name>
    <name type="common">Orchid</name>
    <dbReference type="NCBI Taxonomy" id="161865"/>
    <lineage>
        <taxon>Eukaryota</taxon>
        <taxon>Viridiplantae</taxon>
        <taxon>Streptophyta</taxon>
        <taxon>Embryophyta</taxon>
        <taxon>Tracheophyta</taxon>
        <taxon>Spermatophyta</taxon>
        <taxon>Magnoliopsida</taxon>
        <taxon>Liliopsida</taxon>
        <taxon>Asparagales</taxon>
        <taxon>Orchidaceae</taxon>
        <taxon>Epidendroideae</taxon>
        <taxon>Malaxideae</taxon>
        <taxon>Dendrobiinae</taxon>
        <taxon>Dendrobium</taxon>
    </lineage>
</organism>
<dbReference type="GO" id="GO:0003723">
    <property type="term" value="F:RNA binding"/>
    <property type="evidence" value="ECO:0007669"/>
    <property type="project" value="InterPro"/>
</dbReference>
<dbReference type="FunFam" id="1.25.40.10:FF:000144">
    <property type="entry name" value="Pentatricopeptide repeat-containing protein, mitochondrial"/>
    <property type="match status" value="1"/>
</dbReference>
<evidence type="ECO:0000313" key="4">
    <source>
        <dbReference type="Proteomes" id="UP000775213"/>
    </source>
</evidence>
<evidence type="ECO:0008006" key="5">
    <source>
        <dbReference type="Google" id="ProtNLM"/>
    </source>
</evidence>
<accession>A0AAV7FL76</accession>
<dbReference type="EMBL" id="JAGFBR010000799">
    <property type="protein sequence ID" value="KAH0434226.1"/>
    <property type="molecule type" value="Genomic_DNA"/>
</dbReference>
<dbReference type="InterPro" id="IPR002885">
    <property type="entry name" value="PPR_rpt"/>
</dbReference>
<comment type="caution">
    <text evidence="3">The sequence shown here is derived from an EMBL/GenBank/DDBJ whole genome shotgun (WGS) entry which is preliminary data.</text>
</comment>
<name>A0AAV7FL76_DENCH</name>
<gene>
    <name evidence="3" type="ORF">IEQ34_026882</name>
</gene>
<reference evidence="3 4" key="1">
    <citation type="journal article" date="2021" name="Hortic Res">
        <title>Chromosome-scale assembly of the Dendrobium chrysotoxum genome enhances the understanding of orchid evolution.</title>
        <authorList>
            <person name="Zhang Y."/>
            <person name="Zhang G.Q."/>
            <person name="Zhang D."/>
            <person name="Liu X.D."/>
            <person name="Xu X.Y."/>
            <person name="Sun W.H."/>
            <person name="Yu X."/>
            <person name="Zhu X."/>
            <person name="Wang Z.W."/>
            <person name="Zhao X."/>
            <person name="Zhong W.Y."/>
            <person name="Chen H."/>
            <person name="Yin W.L."/>
            <person name="Huang T."/>
            <person name="Niu S.C."/>
            <person name="Liu Z.J."/>
        </authorList>
    </citation>
    <scope>NUCLEOTIDE SEQUENCE [LARGE SCALE GENOMIC DNA]</scope>
    <source>
        <strain evidence="3">Lindl</strain>
    </source>
</reference>
<feature type="repeat" description="PPR" evidence="2">
    <location>
        <begin position="58"/>
        <end position="92"/>
    </location>
</feature>
<evidence type="ECO:0000256" key="2">
    <source>
        <dbReference type="PROSITE-ProRule" id="PRU00708"/>
    </source>
</evidence>
<proteinExistence type="predicted"/>
<dbReference type="InterPro" id="IPR046960">
    <property type="entry name" value="PPR_At4g14850-like_plant"/>
</dbReference>
<dbReference type="Pfam" id="PF13041">
    <property type="entry name" value="PPR_2"/>
    <property type="match status" value="1"/>
</dbReference>
<dbReference type="PANTHER" id="PTHR47926">
    <property type="entry name" value="PENTATRICOPEPTIDE REPEAT-CONTAINING PROTEIN"/>
    <property type="match status" value="1"/>
</dbReference>
<dbReference type="InterPro" id="IPR011990">
    <property type="entry name" value="TPR-like_helical_dom_sf"/>
</dbReference>
<evidence type="ECO:0000256" key="1">
    <source>
        <dbReference type="ARBA" id="ARBA00022737"/>
    </source>
</evidence>
<dbReference type="NCBIfam" id="TIGR00756">
    <property type="entry name" value="PPR"/>
    <property type="match status" value="2"/>
</dbReference>
<evidence type="ECO:0000313" key="3">
    <source>
        <dbReference type="EMBL" id="KAH0434226.1"/>
    </source>
</evidence>
<keyword evidence="4" id="KW-1185">Reference proteome</keyword>
<sequence length="144" mass="15841">MACAQLSCLRLGKETHCFALKANFAEDTFVGSSIIDMYAKCGSIDQARCIFDRLHEKDSVSWNVIITGYGIHGCASEALELLVEMQEEGLNPDEFTYIGILMACSHAGLVEEGLSISNRCQLKEWLQNWSTMLVLLTCLAGLGN</sequence>
<keyword evidence="1" id="KW-0677">Repeat</keyword>
<dbReference type="Gene3D" id="1.25.40.10">
    <property type="entry name" value="Tetratricopeptide repeat domain"/>
    <property type="match status" value="1"/>
</dbReference>
<dbReference type="GO" id="GO:0009451">
    <property type="term" value="P:RNA modification"/>
    <property type="evidence" value="ECO:0007669"/>
    <property type="project" value="InterPro"/>
</dbReference>
<protein>
    <recommendedName>
        <fullName evidence="5">Pentatricopeptide repeat-containing protein</fullName>
    </recommendedName>
</protein>
<dbReference type="PROSITE" id="PS51375">
    <property type="entry name" value="PPR"/>
    <property type="match status" value="1"/>
</dbReference>